<organism evidence="1 2">
    <name type="scientific">Parascaris univalens</name>
    <name type="common">Nematode worm</name>
    <dbReference type="NCBI Taxonomy" id="6257"/>
    <lineage>
        <taxon>Eukaryota</taxon>
        <taxon>Metazoa</taxon>
        <taxon>Ecdysozoa</taxon>
        <taxon>Nematoda</taxon>
        <taxon>Chromadorea</taxon>
        <taxon>Rhabditida</taxon>
        <taxon>Spirurina</taxon>
        <taxon>Ascaridomorpha</taxon>
        <taxon>Ascaridoidea</taxon>
        <taxon>Ascarididae</taxon>
        <taxon>Parascaris</taxon>
    </lineage>
</organism>
<dbReference type="Proteomes" id="UP000887569">
    <property type="component" value="Unplaced"/>
</dbReference>
<name>A0A915BSH0_PARUN</name>
<proteinExistence type="predicted"/>
<sequence>NMASAAYQASIRVKVNLLKAVIKNINFPDLRVLAEQADPQAAFKTALLQVEAAIRRLERHISEVEADHSAWLEYIKQLRAAAEKANEASIYQTLAEAPDSFLIVISEAKNAYDDLVTAKLNLELHTARPTSLAGSVLTGNSTPA</sequence>
<dbReference type="AlphaFoldDB" id="A0A915BSH0"/>
<protein>
    <submittedName>
        <fullName evidence="2">Uncharacterized protein</fullName>
    </submittedName>
</protein>
<reference evidence="2" key="1">
    <citation type="submission" date="2022-11" db="UniProtKB">
        <authorList>
            <consortium name="WormBaseParasite"/>
        </authorList>
    </citation>
    <scope>IDENTIFICATION</scope>
</reference>
<dbReference type="WBParaSite" id="PgR056X_g004_t01">
    <property type="protein sequence ID" value="PgR056X_g004_t01"/>
    <property type="gene ID" value="PgR056X_g004"/>
</dbReference>
<keyword evidence="1" id="KW-1185">Reference proteome</keyword>
<accession>A0A915BSH0</accession>
<evidence type="ECO:0000313" key="1">
    <source>
        <dbReference type="Proteomes" id="UP000887569"/>
    </source>
</evidence>
<evidence type="ECO:0000313" key="2">
    <source>
        <dbReference type="WBParaSite" id="PgR056X_g004_t01"/>
    </source>
</evidence>